<protein>
    <submittedName>
        <fullName evidence="2">Uncharacterized protein</fullName>
    </submittedName>
</protein>
<feature type="region of interest" description="Disordered" evidence="1">
    <location>
        <begin position="14"/>
        <end position="50"/>
    </location>
</feature>
<dbReference type="AlphaFoldDB" id="A0A0L0W0A4"/>
<organism evidence="2 3">
    <name type="scientific">Puccinia striiformis f. sp. tritici PST-78</name>
    <dbReference type="NCBI Taxonomy" id="1165861"/>
    <lineage>
        <taxon>Eukaryota</taxon>
        <taxon>Fungi</taxon>
        <taxon>Dikarya</taxon>
        <taxon>Basidiomycota</taxon>
        <taxon>Pucciniomycotina</taxon>
        <taxon>Pucciniomycetes</taxon>
        <taxon>Pucciniales</taxon>
        <taxon>Pucciniaceae</taxon>
        <taxon>Puccinia</taxon>
    </lineage>
</organism>
<name>A0A0L0W0A4_9BASI</name>
<evidence type="ECO:0000313" key="3">
    <source>
        <dbReference type="Proteomes" id="UP000054564"/>
    </source>
</evidence>
<accession>A0A0L0W0A4</accession>
<dbReference type="Proteomes" id="UP000054564">
    <property type="component" value="Unassembled WGS sequence"/>
</dbReference>
<evidence type="ECO:0000256" key="1">
    <source>
        <dbReference type="SAM" id="MobiDB-lite"/>
    </source>
</evidence>
<sequence length="174" mass="19579">MCLFRVKIHSVDRPSSLHRGRPTAHDKVPPLPSRRPEKSVDPKAAHNNRGTPCSMQSINWFQLFMVMWLNIQVASSEFICNDNGTPARVAAKVGFCARPIIPAERVNQRLDPSATFWVYQASPGRGRSFTCDGVSIASHPTTSRFCCKLNKLPYAQGVTNAFLRDSCYTRDRKR</sequence>
<dbReference type="EMBL" id="AJIL01000011">
    <property type="protein sequence ID" value="KNF04700.1"/>
    <property type="molecule type" value="Genomic_DNA"/>
</dbReference>
<feature type="compositionally biased region" description="Basic and acidic residues" evidence="1">
    <location>
        <begin position="23"/>
        <end position="44"/>
    </location>
</feature>
<comment type="caution">
    <text evidence="2">The sequence shown here is derived from an EMBL/GenBank/DDBJ whole genome shotgun (WGS) entry which is preliminary data.</text>
</comment>
<gene>
    <name evidence="2" type="ORF">PSTG_02184</name>
</gene>
<evidence type="ECO:0000313" key="2">
    <source>
        <dbReference type="EMBL" id="KNF04700.1"/>
    </source>
</evidence>
<keyword evidence="3" id="KW-1185">Reference proteome</keyword>
<proteinExistence type="predicted"/>
<reference evidence="3" key="1">
    <citation type="submission" date="2014-03" db="EMBL/GenBank/DDBJ databases">
        <title>The Genome Sequence of Puccinia striiformis f. sp. tritici PST-78.</title>
        <authorList>
            <consortium name="The Broad Institute Genome Sequencing Platform"/>
            <person name="Cuomo C."/>
            <person name="Hulbert S."/>
            <person name="Chen X."/>
            <person name="Walker B."/>
            <person name="Young S.K."/>
            <person name="Zeng Q."/>
            <person name="Gargeya S."/>
            <person name="Fitzgerald M."/>
            <person name="Haas B."/>
            <person name="Abouelleil A."/>
            <person name="Alvarado L."/>
            <person name="Arachchi H.M."/>
            <person name="Berlin A.M."/>
            <person name="Chapman S.B."/>
            <person name="Goldberg J."/>
            <person name="Griggs A."/>
            <person name="Gujja S."/>
            <person name="Hansen M."/>
            <person name="Howarth C."/>
            <person name="Imamovic A."/>
            <person name="Larimer J."/>
            <person name="McCowan C."/>
            <person name="Montmayeur A."/>
            <person name="Murphy C."/>
            <person name="Neiman D."/>
            <person name="Pearson M."/>
            <person name="Priest M."/>
            <person name="Roberts A."/>
            <person name="Saif S."/>
            <person name="Shea T."/>
            <person name="Sisk P."/>
            <person name="Sykes S."/>
            <person name="Wortman J."/>
            <person name="Nusbaum C."/>
            <person name="Birren B."/>
        </authorList>
    </citation>
    <scope>NUCLEOTIDE SEQUENCE [LARGE SCALE GENOMIC DNA]</scope>
    <source>
        <strain evidence="3">race PST-78</strain>
    </source>
</reference>